<sequence length="67" mass="7557">MKKGTVRCELRIEPRMDSGLNPTRSVFINFNSHFAGQSLPNLTTLQSQCQEIYNGLPGDIEKIFSVQ</sequence>
<dbReference type="AlphaFoldDB" id="A0A2G9YXR0"/>
<proteinExistence type="predicted"/>
<gene>
    <name evidence="1" type="ORF">COX36_00115</name>
</gene>
<comment type="caution">
    <text evidence="1">The sequence shown here is derived from an EMBL/GenBank/DDBJ whole genome shotgun (WGS) entry which is preliminary data.</text>
</comment>
<evidence type="ECO:0000313" key="2">
    <source>
        <dbReference type="Proteomes" id="UP000230273"/>
    </source>
</evidence>
<dbReference type="Proteomes" id="UP000230273">
    <property type="component" value="Unassembled WGS sequence"/>
</dbReference>
<name>A0A2G9YXR0_9BACT</name>
<accession>A0A2G9YXR0</accession>
<organism evidence="1 2">
    <name type="scientific">Candidatus Nealsonbacteria bacterium CG23_combo_of_CG06-09_8_20_14_all_38_19</name>
    <dbReference type="NCBI Taxonomy" id="1974721"/>
    <lineage>
        <taxon>Bacteria</taxon>
        <taxon>Candidatus Nealsoniibacteriota</taxon>
    </lineage>
</organism>
<evidence type="ECO:0000313" key="1">
    <source>
        <dbReference type="EMBL" id="PIP24036.1"/>
    </source>
</evidence>
<reference evidence="1 2" key="1">
    <citation type="submission" date="2017-09" db="EMBL/GenBank/DDBJ databases">
        <title>Depth-based differentiation of microbial function through sediment-hosted aquifers and enrichment of novel symbionts in the deep terrestrial subsurface.</title>
        <authorList>
            <person name="Probst A.J."/>
            <person name="Ladd B."/>
            <person name="Jarett J.K."/>
            <person name="Geller-Mcgrath D.E."/>
            <person name="Sieber C.M."/>
            <person name="Emerson J.B."/>
            <person name="Anantharaman K."/>
            <person name="Thomas B.C."/>
            <person name="Malmstrom R."/>
            <person name="Stieglmeier M."/>
            <person name="Klingl A."/>
            <person name="Woyke T."/>
            <person name="Ryan C.M."/>
            <person name="Banfield J.F."/>
        </authorList>
    </citation>
    <scope>NUCLEOTIDE SEQUENCE [LARGE SCALE GENOMIC DNA]</scope>
    <source>
        <strain evidence="1">CG23_combo_of_CG06-09_8_20_14_all_38_19</strain>
    </source>
</reference>
<protein>
    <submittedName>
        <fullName evidence="1">Uncharacterized protein</fullName>
    </submittedName>
</protein>
<dbReference type="EMBL" id="PCRP01000003">
    <property type="protein sequence ID" value="PIP24036.1"/>
    <property type="molecule type" value="Genomic_DNA"/>
</dbReference>